<organism evidence="1 2">
    <name type="scientific">Panicum miliaceum</name>
    <name type="common">Proso millet</name>
    <name type="synonym">Broomcorn millet</name>
    <dbReference type="NCBI Taxonomy" id="4540"/>
    <lineage>
        <taxon>Eukaryota</taxon>
        <taxon>Viridiplantae</taxon>
        <taxon>Streptophyta</taxon>
        <taxon>Embryophyta</taxon>
        <taxon>Tracheophyta</taxon>
        <taxon>Spermatophyta</taxon>
        <taxon>Magnoliopsida</taxon>
        <taxon>Liliopsida</taxon>
        <taxon>Poales</taxon>
        <taxon>Poaceae</taxon>
        <taxon>PACMAD clade</taxon>
        <taxon>Panicoideae</taxon>
        <taxon>Panicodae</taxon>
        <taxon>Paniceae</taxon>
        <taxon>Panicinae</taxon>
        <taxon>Panicum</taxon>
        <taxon>Panicum sect. Panicum</taxon>
    </lineage>
</organism>
<evidence type="ECO:0000313" key="1">
    <source>
        <dbReference type="EMBL" id="RLN42295.1"/>
    </source>
</evidence>
<evidence type="ECO:0000313" key="2">
    <source>
        <dbReference type="Proteomes" id="UP000275267"/>
    </source>
</evidence>
<sequence>MLDHERWAAASSYALSFVNIRDCSREADGLNYRISSSASLPPSLLGRAAPSTLSSDASTLISASTTIATASAGSYSRRVQMTPNPPFYIGVSSQRQ</sequence>
<gene>
    <name evidence="1" type="ORF">C2845_PM01G04270</name>
</gene>
<keyword evidence="2" id="KW-1185">Reference proteome</keyword>
<dbReference type="EMBL" id="PQIB02000001">
    <property type="protein sequence ID" value="RLN42295.1"/>
    <property type="molecule type" value="Genomic_DNA"/>
</dbReference>
<dbReference type="Proteomes" id="UP000275267">
    <property type="component" value="Unassembled WGS sequence"/>
</dbReference>
<proteinExistence type="predicted"/>
<dbReference type="AlphaFoldDB" id="A0A3L6TRZ6"/>
<reference evidence="2" key="1">
    <citation type="journal article" date="2019" name="Nat. Commun.">
        <title>The genome of broomcorn millet.</title>
        <authorList>
            <person name="Zou C."/>
            <person name="Miki D."/>
            <person name="Li D."/>
            <person name="Tang Q."/>
            <person name="Xiao L."/>
            <person name="Rajput S."/>
            <person name="Deng P."/>
            <person name="Jia W."/>
            <person name="Huang R."/>
            <person name="Zhang M."/>
            <person name="Sun Y."/>
            <person name="Hu J."/>
            <person name="Fu X."/>
            <person name="Schnable P.S."/>
            <person name="Li F."/>
            <person name="Zhang H."/>
            <person name="Feng B."/>
            <person name="Zhu X."/>
            <person name="Liu R."/>
            <person name="Schnable J.C."/>
            <person name="Zhu J.-K."/>
            <person name="Zhang H."/>
        </authorList>
    </citation>
    <scope>NUCLEOTIDE SEQUENCE [LARGE SCALE GENOMIC DNA]</scope>
</reference>
<accession>A0A3L6TRZ6</accession>
<comment type="caution">
    <text evidence="1">The sequence shown here is derived from an EMBL/GenBank/DDBJ whole genome shotgun (WGS) entry which is preliminary data.</text>
</comment>
<name>A0A3L6TRZ6_PANMI</name>
<protein>
    <submittedName>
        <fullName evidence="1">Uncharacterized protein</fullName>
    </submittedName>
</protein>